<keyword evidence="3" id="KW-0808">Transferase</keyword>
<evidence type="ECO:0000313" key="3">
    <source>
        <dbReference type="EMBL" id="SNT65727.1"/>
    </source>
</evidence>
<sequence length="277" mass="30705">MPSLPTLAYTRLAEHAELPALRAVLVRSFLDSPIGDWLIADRGTRRAVYERCFTLVLDHAFENGIVQTTADLTAVALWYPTMEPAPDDPDFEARLEQAAGEYFQRYAIKMVTTAPHHPTDPHHHLAFLGVEPERQGEGIGTVLLREYLGVLDSTGTAAYLEATNPRNRALYQRHGFVSADPVYLPEGPPLWPMWRPGSDPAEHPVAAAVRRAGEQAGVERATAVVDRSGLLVFGAAEDLPDDVKPAPRPVPSQRQSEGGPFINWGRWPQRNRRHVSE</sequence>
<dbReference type="InterPro" id="IPR000182">
    <property type="entry name" value="GNAT_dom"/>
</dbReference>
<evidence type="ECO:0000256" key="1">
    <source>
        <dbReference type="SAM" id="MobiDB-lite"/>
    </source>
</evidence>
<dbReference type="OrthoDB" id="7057833at2"/>
<dbReference type="EMBL" id="FZPH01000025">
    <property type="protein sequence ID" value="SNT65727.1"/>
    <property type="molecule type" value="Genomic_DNA"/>
</dbReference>
<dbReference type="AlphaFoldDB" id="A0A239PF61"/>
<name>A0A239PF61_9ACTN</name>
<dbReference type="InterPro" id="IPR052523">
    <property type="entry name" value="Trichothecene_AcTrans"/>
</dbReference>
<accession>A0A239PF61</accession>
<feature type="domain" description="N-acetyltransferase" evidence="2">
    <location>
        <begin position="63"/>
        <end position="198"/>
    </location>
</feature>
<proteinExistence type="predicted"/>
<dbReference type="Gene3D" id="3.40.630.30">
    <property type="match status" value="1"/>
</dbReference>
<dbReference type="PANTHER" id="PTHR42791">
    <property type="entry name" value="GNAT FAMILY ACETYLTRANSFERASE"/>
    <property type="match status" value="1"/>
</dbReference>
<dbReference type="InterPro" id="IPR016181">
    <property type="entry name" value="Acyl_CoA_acyltransferase"/>
</dbReference>
<feature type="region of interest" description="Disordered" evidence="1">
    <location>
        <begin position="238"/>
        <end position="277"/>
    </location>
</feature>
<evidence type="ECO:0000259" key="2">
    <source>
        <dbReference type="PROSITE" id="PS51186"/>
    </source>
</evidence>
<evidence type="ECO:0000313" key="4">
    <source>
        <dbReference type="Proteomes" id="UP000198362"/>
    </source>
</evidence>
<dbReference type="PANTHER" id="PTHR42791:SF1">
    <property type="entry name" value="N-ACETYLTRANSFERASE DOMAIN-CONTAINING PROTEIN"/>
    <property type="match status" value="1"/>
</dbReference>
<dbReference type="GO" id="GO:0016747">
    <property type="term" value="F:acyltransferase activity, transferring groups other than amino-acyl groups"/>
    <property type="evidence" value="ECO:0007669"/>
    <property type="project" value="InterPro"/>
</dbReference>
<keyword evidence="4" id="KW-1185">Reference proteome</keyword>
<dbReference type="Proteomes" id="UP000198362">
    <property type="component" value="Unassembled WGS sequence"/>
</dbReference>
<reference evidence="3 4" key="1">
    <citation type="submission" date="2017-06" db="EMBL/GenBank/DDBJ databases">
        <authorList>
            <person name="Kim H.J."/>
            <person name="Triplett B.A."/>
        </authorList>
    </citation>
    <scope>NUCLEOTIDE SEQUENCE [LARGE SCALE GENOMIC DNA]</scope>
    <source>
        <strain evidence="3 4">CGMCC 4.5593</strain>
    </source>
</reference>
<dbReference type="PROSITE" id="PS51186">
    <property type="entry name" value="GNAT"/>
    <property type="match status" value="1"/>
</dbReference>
<dbReference type="Pfam" id="PF00583">
    <property type="entry name" value="Acetyltransf_1"/>
    <property type="match status" value="1"/>
</dbReference>
<organism evidence="3 4">
    <name type="scientific">Asanoa hainanensis</name>
    <dbReference type="NCBI Taxonomy" id="560556"/>
    <lineage>
        <taxon>Bacteria</taxon>
        <taxon>Bacillati</taxon>
        <taxon>Actinomycetota</taxon>
        <taxon>Actinomycetes</taxon>
        <taxon>Micromonosporales</taxon>
        <taxon>Micromonosporaceae</taxon>
        <taxon>Asanoa</taxon>
    </lineage>
</organism>
<gene>
    <name evidence="3" type="ORF">SAMN05421812_12570</name>
</gene>
<protein>
    <submittedName>
        <fullName evidence="3">Acetyltransferase (GNAT) family protein</fullName>
    </submittedName>
</protein>
<dbReference type="SUPFAM" id="SSF55729">
    <property type="entry name" value="Acyl-CoA N-acyltransferases (Nat)"/>
    <property type="match status" value="1"/>
</dbReference>